<sequence length="263" mass="28559">MGTATNLAHLPAAASRSRSVSSPLRTRMLATRARNGDGRAREALIAEHLPLARALARRYRRGSESLDDLVQVASVGLIKAVDRFDPDRGHSFSTFAQPTIVGELLRHFRDTGWGVHVARGTQELALKVRSAAEAIETETGAVATPRQIAERTGAELEAVVEALGALANRTALSLATPAGHDDEGDATIADTLGDVEEGYRAAEARALLGPALRHLPEREQRIIRMRFVDDLTQSEIATEIGVSQMQISRLLRQSLDKLHELTR</sequence>
<reference evidence="9 10" key="1">
    <citation type="journal article" date="2010" name="Stand. Genomic Sci.">
        <title>Complete genome sequence of Conexibacter woesei type strain (ID131577).</title>
        <authorList>
            <person name="Pukall R."/>
            <person name="Lapidus A."/>
            <person name="Glavina Del Rio T."/>
            <person name="Copeland A."/>
            <person name="Tice H."/>
            <person name="Cheng J.-F."/>
            <person name="Lucas S."/>
            <person name="Chen F."/>
            <person name="Nolan M."/>
            <person name="Bruce D."/>
            <person name="Goodwin L."/>
            <person name="Pitluck S."/>
            <person name="Mavromatis K."/>
            <person name="Ivanova N."/>
            <person name="Ovchinnikova G."/>
            <person name="Pati A."/>
            <person name="Chen A."/>
            <person name="Palaniappan K."/>
            <person name="Land M."/>
            <person name="Hauser L."/>
            <person name="Chang Y.-J."/>
            <person name="Jeffries C.D."/>
            <person name="Chain P."/>
            <person name="Meincke L."/>
            <person name="Sims D."/>
            <person name="Brettin T."/>
            <person name="Detter J.C."/>
            <person name="Rohde M."/>
            <person name="Goeker M."/>
            <person name="Bristow J."/>
            <person name="Eisen J.A."/>
            <person name="Markowitz V."/>
            <person name="Kyrpides N.C."/>
            <person name="Klenk H.-P."/>
            <person name="Hugenholtz P."/>
        </authorList>
    </citation>
    <scope>NUCLEOTIDE SEQUENCE [LARGE SCALE GENOMIC DNA]</scope>
    <source>
        <strain evidence="10">DSM 14684 / CIP 108061 / JCM 11494 / NBRC 100937 / ID131577</strain>
    </source>
</reference>
<dbReference type="GO" id="GO:0006352">
    <property type="term" value="P:DNA-templated transcription initiation"/>
    <property type="evidence" value="ECO:0007669"/>
    <property type="project" value="InterPro"/>
</dbReference>
<dbReference type="InterPro" id="IPR007630">
    <property type="entry name" value="RNA_pol_sigma70_r4"/>
</dbReference>
<evidence type="ECO:0000259" key="8">
    <source>
        <dbReference type="Pfam" id="PF04545"/>
    </source>
</evidence>
<dbReference type="InterPro" id="IPR000943">
    <property type="entry name" value="RNA_pol_sigma70"/>
</dbReference>
<dbReference type="InterPro" id="IPR014284">
    <property type="entry name" value="RNA_pol_sigma-70_dom"/>
</dbReference>
<gene>
    <name evidence="9" type="ordered locus">Cwoe_4485</name>
</gene>
<dbReference type="Gene3D" id="1.20.140.160">
    <property type="match status" value="1"/>
</dbReference>
<dbReference type="AlphaFoldDB" id="D3F804"/>
<dbReference type="KEGG" id="cwo:Cwoe_4485"/>
<dbReference type="SUPFAM" id="SSF88946">
    <property type="entry name" value="Sigma2 domain of RNA polymerase sigma factors"/>
    <property type="match status" value="1"/>
</dbReference>
<dbReference type="GO" id="GO:0003677">
    <property type="term" value="F:DNA binding"/>
    <property type="evidence" value="ECO:0007669"/>
    <property type="project" value="UniProtKB-KW"/>
</dbReference>
<dbReference type="Proteomes" id="UP000008229">
    <property type="component" value="Chromosome"/>
</dbReference>
<reference evidence="10" key="2">
    <citation type="submission" date="2010-01" db="EMBL/GenBank/DDBJ databases">
        <title>The complete genome of Conexibacter woesei DSM 14684.</title>
        <authorList>
            <consortium name="US DOE Joint Genome Institute (JGI-PGF)"/>
            <person name="Lucas S."/>
            <person name="Copeland A."/>
            <person name="Lapidus A."/>
            <person name="Glavina del Rio T."/>
            <person name="Dalin E."/>
            <person name="Tice H."/>
            <person name="Bruce D."/>
            <person name="Goodwin L."/>
            <person name="Pitluck S."/>
            <person name="Kyrpides N."/>
            <person name="Mavromatis K."/>
            <person name="Ivanova N."/>
            <person name="Mikhailova N."/>
            <person name="Chertkov O."/>
            <person name="Brettin T."/>
            <person name="Detter J.C."/>
            <person name="Han C."/>
            <person name="Larimer F."/>
            <person name="Land M."/>
            <person name="Hauser L."/>
            <person name="Markowitz V."/>
            <person name="Cheng J.-F."/>
            <person name="Hugenholtz P."/>
            <person name="Woyke T."/>
            <person name="Wu D."/>
            <person name="Pukall R."/>
            <person name="Steenblock K."/>
            <person name="Schneider S."/>
            <person name="Klenk H.-P."/>
            <person name="Eisen J.A."/>
        </authorList>
    </citation>
    <scope>NUCLEOTIDE SEQUENCE [LARGE SCALE GENOMIC DNA]</scope>
    <source>
        <strain evidence="10">DSM 14684 / CIP 108061 / JCM 11494 / NBRC 100937 / ID131577</strain>
    </source>
</reference>
<dbReference type="InterPro" id="IPR014322">
    <property type="entry name" value="RNA_pol_sigma-B/F/G"/>
</dbReference>
<evidence type="ECO:0000256" key="2">
    <source>
        <dbReference type="ARBA" id="ARBA00023082"/>
    </source>
</evidence>
<proteinExistence type="predicted"/>
<dbReference type="CDD" id="cd06171">
    <property type="entry name" value="Sigma70_r4"/>
    <property type="match status" value="1"/>
</dbReference>
<feature type="domain" description="RNA polymerase sigma-70 region 3" evidence="6">
    <location>
        <begin position="123"/>
        <end position="191"/>
    </location>
</feature>
<keyword evidence="10" id="KW-1185">Reference proteome</keyword>
<dbReference type="InterPro" id="IPR007627">
    <property type="entry name" value="RNA_pol_sigma70_r2"/>
</dbReference>
<dbReference type="GO" id="GO:0016987">
    <property type="term" value="F:sigma factor activity"/>
    <property type="evidence" value="ECO:0007669"/>
    <property type="project" value="UniProtKB-KW"/>
</dbReference>
<evidence type="ECO:0000256" key="1">
    <source>
        <dbReference type="ARBA" id="ARBA00023015"/>
    </source>
</evidence>
<dbReference type="Gene3D" id="1.20.120.1810">
    <property type="match status" value="1"/>
</dbReference>
<dbReference type="NCBIfam" id="TIGR02937">
    <property type="entry name" value="sigma70-ECF"/>
    <property type="match status" value="1"/>
</dbReference>
<feature type="compositionally biased region" description="Low complexity" evidence="5">
    <location>
        <begin position="10"/>
        <end position="23"/>
    </location>
</feature>
<dbReference type="Pfam" id="PF04539">
    <property type="entry name" value="Sigma70_r3"/>
    <property type="match status" value="1"/>
</dbReference>
<feature type="domain" description="RNA polymerase sigma-70 region 2" evidence="7">
    <location>
        <begin position="44"/>
        <end position="113"/>
    </location>
</feature>
<protein>
    <submittedName>
        <fullName evidence="9">RNA polymerase, sigma 28 subunit, Sig B/F/G subfamily</fullName>
    </submittedName>
</protein>
<dbReference type="PRINTS" id="PR00046">
    <property type="entry name" value="SIGMA70FCT"/>
</dbReference>
<evidence type="ECO:0000259" key="7">
    <source>
        <dbReference type="Pfam" id="PF04542"/>
    </source>
</evidence>
<evidence type="ECO:0000313" key="10">
    <source>
        <dbReference type="Proteomes" id="UP000008229"/>
    </source>
</evidence>
<dbReference type="eggNOG" id="COG1191">
    <property type="taxonomic scope" value="Bacteria"/>
</dbReference>
<dbReference type="EMBL" id="CP001854">
    <property type="protein sequence ID" value="ADB52898.1"/>
    <property type="molecule type" value="Genomic_DNA"/>
</dbReference>
<keyword evidence="1" id="KW-0805">Transcription regulation</keyword>
<keyword evidence="3" id="KW-0238">DNA-binding</keyword>
<dbReference type="InterPro" id="IPR013324">
    <property type="entry name" value="RNA_pol_sigma_r3/r4-like"/>
</dbReference>
<evidence type="ECO:0000256" key="3">
    <source>
        <dbReference type="ARBA" id="ARBA00023125"/>
    </source>
</evidence>
<dbReference type="STRING" id="469383.Cwoe_4485"/>
<dbReference type="SUPFAM" id="SSF88659">
    <property type="entry name" value="Sigma3 and sigma4 domains of RNA polymerase sigma factors"/>
    <property type="match status" value="2"/>
</dbReference>
<organism evidence="9 10">
    <name type="scientific">Conexibacter woesei (strain DSM 14684 / CCUG 47730 / CIP 108061 / JCM 11494 / NBRC 100937 / ID131577)</name>
    <dbReference type="NCBI Taxonomy" id="469383"/>
    <lineage>
        <taxon>Bacteria</taxon>
        <taxon>Bacillati</taxon>
        <taxon>Actinomycetota</taxon>
        <taxon>Thermoleophilia</taxon>
        <taxon>Solirubrobacterales</taxon>
        <taxon>Conexibacteraceae</taxon>
        <taxon>Conexibacter</taxon>
    </lineage>
</organism>
<accession>D3F804</accession>
<feature type="region of interest" description="Disordered" evidence="5">
    <location>
        <begin position="1"/>
        <end position="23"/>
    </location>
</feature>
<dbReference type="NCBIfam" id="TIGR02980">
    <property type="entry name" value="SigBFG"/>
    <property type="match status" value="1"/>
</dbReference>
<dbReference type="InterPro" id="IPR013325">
    <property type="entry name" value="RNA_pol_sigma_r2"/>
</dbReference>
<evidence type="ECO:0000256" key="4">
    <source>
        <dbReference type="ARBA" id="ARBA00023163"/>
    </source>
</evidence>
<dbReference type="InterPro" id="IPR007624">
    <property type="entry name" value="RNA_pol_sigma70_r3"/>
</dbReference>
<dbReference type="Pfam" id="PF04542">
    <property type="entry name" value="Sigma70_r2"/>
    <property type="match status" value="1"/>
</dbReference>
<dbReference type="PANTHER" id="PTHR30385:SF4">
    <property type="entry name" value="RNA POLYMERASE SIGMA-E FACTOR"/>
    <property type="match status" value="1"/>
</dbReference>
<evidence type="ECO:0000259" key="6">
    <source>
        <dbReference type="Pfam" id="PF04539"/>
    </source>
</evidence>
<dbReference type="HOGENOM" id="CLU_014793_8_5_11"/>
<evidence type="ECO:0000313" key="9">
    <source>
        <dbReference type="EMBL" id="ADB52898.1"/>
    </source>
</evidence>
<name>D3F804_CONWI</name>
<dbReference type="Pfam" id="PF04545">
    <property type="entry name" value="Sigma70_r4"/>
    <property type="match status" value="1"/>
</dbReference>
<evidence type="ECO:0000256" key="5">
    <source>
        <dbReference type="SAM" id="MobiDB-lite"/>
    </source>
</evidence>
<keyword evidence="2" id="KW-0731">Sigma factor</keyword>
<keyword evidence="4" id="KW-0804">Transcription</keyword>
<dbReference type="PANTHER" id="PTHR30385">
    <property type="entry name" value="SIGMA FACTOR F FLAGELLAR"/>
    <property type="match status" value="1"/>
</dbReference>
<feature type="domain" description="RNA polymerase sigma-70 region 4" evidence="8">
    <location>
        <begin position="211"/>
        <end position="258"/>
    </location>
</feature>